<comment type="caution">
    <text evidence="2">The sequence shown here is derived from an EMBL/GenBank/DDBJ whole genome shotgun (WGS) entry which is preliminary data.</text>
</comment>
<dbReference type="GO" id="GO:0008017">
    <property type="term" value="F:microtubule binding"/>
    <property type="evidence" value="ECO:0007669"/>
    <property type="project" value="InterPro"/>
</dbReference>
<name>A0A6A6MUD5_HEVBR</name>
<protein>
    <recommendedName>
        <fullName evidence="1">TORTIFOLIA1/SINE1-2 N-terminal domain-containing protein</fullName>
    </recommendedName>
</protein>
<accession>A0A6A6MUD5</accession>
<reference evidence="2 3" key="1">
    <citation type="journal article" date="2020" name="Mol. Plant">
        <title>The Chromosome-Based Rubber Tree Genome Provides New Insights into Spurge Genome Evolution and Rubber Biosynthesis.</title>
        <authorList>
            <person name="Liu J."/>
            <person name="Shi C."/>
            <person name="Shi C.C."/>
            <person name="Li W."/>
            <person name="Zhang Q.J."/>
            <person name="Zhang Y."/>
            <person name="Li K."/>
            <person name="Lu H.F."/>
            <person name="Shi C."/>
            <person name="Zhu S.T."/>
            <person name="Xiao Z.Y."/>
            <person name="Nan H."/>
            <person name="Yue Y."/>
            <person name="Zhu X.G."/>
            <person name="Wu Y."/>
            <person name="Hong X.N."/>
            <person name="Fan G.Y."/>
            <person name="Tong Y."/>
            <person name="Zhang D."/>
            <person name="Mao C.L."/>
            <person name="Liu Y.L."/>
            <person name="Hao S.J."/>
            <person name="Liu W.Q."/>
            <person name="Lv M.Q."/>
            <person name="Zhang H.B."/>
            <person name="Liu Y."/>
            <person name="Hu-Tang G.R."/>
            <person name="Wang J.P."/>
            <person name="Wang J.H."/>
            <person name="Sun Y.H."/>
            <person name="Ni S.B."/>
            <person name="Chen W.B."/>
            <person name="Zhang X.C."/>
            <person name="Jiao Y.N."/>
            <person name="Eichler E.E."/>
            <person name="Li G.H."/>
            <person name="Liu X."/>
            <person name="Gao L.Z."/>
        </authorList>
    </citation>
    <scope>NUCLEOTIDE SEQUENCE [LARGE SCALE GENOMIC DNA]</scope>
    <source>
        <strain evidence="3">cv. GT1</strain>
        <tissue evidence="2">Leaf</tissue>
    </source>
</reference>
<feature type="domain" description="TORTIFOLIA1/SINE1-2 N-terminal" evidence="1">
    <location>
        <begin position="87"/>
        <end position="149"/>
    </location>
</feature>
<dbReference type="EMBL" id="JAAGAX010000005">
    <property type="protein sequence ID" value="KAF2316028.1"/>
    <property type="molecule type" value="Genomic_DNA"/>
</dbReference>
<dbReference type="GO" id="GO:0005874">
    <property type="term" value="C:microtubule"/>
    <property type="evidence" value="ECO:0007669"/>
    <property type="project" value="InterPro"/>
</dbReference>
<evidence type="ECO:0000313" key="3">
    <source>
        <dbReference type="Proteomes" id="UP000467840"/>
    </source>
</evidence>
<keyword evidence="3" id="KW-1185">Reference proteome</keyword>
<dbReference type="AlphaFoldDB" id="A0A6A6MUD5"/>
<proteinExistence type="predicted"/>
<sequence length="300" mass="32601">MSPLIPHRERHRPTTVNLHCATQTKGRKMAQNLKLKVLTLITKLSDRDTYNLAATELESTAGTLDNTSLPTFISCLLSIDSADKRLDLNAQIGSALCLAAAIDAAPDPEPGRLGKALVPKLERLLKSDRYKAKSAGLVVMGSVIGRGLGSEEGSSGGAREVGSCGERCHGGVQSGCLKVFEKRKFDKVKAAREVMNQMIEAWKQVPDVSEDVSPPPHLRFLQKKSGLQRPLDWKVEVAIPNSTATGIGDNDSAPKRKMAKPETKWTLLSKNSDDKMLKFGGMKSGSRVVPCQERVPHQLL</sequence>
<dbReference type="Pfam" id="PF24714">
    <property type="entry name" value="TOR1L1_N"/>
    <property type="match status" value="2"/>
</dbReference>
<dbReference type="PANTHER" id="PTHR31355:SF8">
    <property type="entry name" value="TORTIFOLIA1-LIKE PROTEIN 3"/>
    <property type="match status" value="1"/>
</dbReference>
<dbReference type="InterPro" id="IPR057600">
    <property type="entry name" value="TORTIFOLIA1/SINE1-2_N"/>
</dbReference>
<feature type="domain" description="TORTIFOLIA1/SINE1-2 N-terminal" evidence="1">
    <location>
        <begin position="32"/>
        <end position="85"/>
    </location>
</feature>
<dbReference type="InterPro" id="IPR033337">
    <property type="entry name" value="TORTIFOLIA1/SINE1-2"/>
</dbReference>
<gene>
    <name evidence="2" type="ORF">GH714_040823</name>
</gene>
<organism evidence="2 3">
    <name type="scientific">Hevea brasiliensis</name>
    <name type="common">Para rubber tree</name>
    <name type="synonym">Siphonia brasiliensis</name>
    <dbReference type="NCBI Taxonomy" id="3981"/>
    <lineage>
        <taxon>Eukaryota</taxon>
        <taxon>Viridiplantae</taxon>
        <taxon>Streptophyta</taxon>
        <taxon>Embryophyta</taxon>
        <taxon>Tracheophyta</taxon>
        <taxon>Spermatophyta</taxon>
        <taxon>Magnoliopsida</taxon>
        <taxon>eudicotyledons</taxon>
        <taxon>Gunneridae</taxon>
        <taxon>Pentapetalae</taxon>
        <taxon>rosids</taxon>
        <taxon>fabids</taxon>
        <taxon>Malpighiales</taxon>
        <taxon>Euphorbiaceae</taxon>
        <taxon>Crotonoideae</taxon>
        <taxon>Micrandreae</taxon>
        <taxon>Hevea</taxon>
    </lineage>
</organism>
<evidence type="ECO:0000313" key="2">
    <source>
        <dbReference type="EMBL" id="KAF2316028.1"/>
    </source>
</evidence>
<dbReference type="PANTHER" id="PTHR31355">
    <property type="entry name" value="MICROTUBULE-ASSOCIATED PROTEIN TORTIFOLIA1"/>
    <property type="match status" value="1"/>
</dbReference>
<dbReference type="Proteomes" id="UP000467840">
    <property type="component" value="Chromosome 15"/>
</dbReference>
<evidence type="ECO:0000259" key="1">
    <source>
        <dbReference type="Pfam" id="PF24714"/>
    </source>
</evidence>